<dbReference type="Pfam" id="PF13715">
    <property type="entry name" value="CarbopepD_reg_2"/>
    <property type="match status" value="1"/>
</dbReference>
<comment type="caution">
    <text evidence="14">The sequence shown here is derived from an EMBL/GenBank/DDBJ whole genome shotgun (WGS) entry which is preliminary data.</text>
</comment>
<evidence type="ECO:0000256" key="9">
    <source>
        <dbReference type="RuleBase" id="RU003357"/>
    </source>
</evidence>
<dbReference type="NCBIfam" id="TIGR04056">
    <property type="entry name" value="OMP_RagA_SusC"/>
    <property type="match status" value="1"/>
</dbReference>
<name>A0ABP8BA91_9SPHI</name>
<dbReference type="Pfam" id="PF00593">
    <property type="entry name" value="TonB_dep_Rec_b-barrel"/>
    <property type="match status" value="1"/>
</dbReference>
<sequence>MKKRLQSLFILLFFTLSVMAQDRTITGTVTSQDDKSPIPGVNVKVKGTQIGVSTDANGKFSISVPSSSSTLEFSFIGYTTQSRAISGAGPVNIVLVPDSKSLSDVVVTGYTVQNKKDATSAISKVSADQFKDTPVADPNELLKGRVTGVVVTSGSGQPGAVQSVRIRGINSISSGNNPLYVIDGVVVARGDFNTDTNNDLLASNQVTPTDILSNLNPNDIESFDVLKDASAIALYGARGANGVIVITTKKGKIGAPEFNVRAQYGKTKANFGNFKLMDASQFLAYEKTGLINAGITDAEIPDYLTAAGGNSSFNWMDAAFRTGTSSNFDISARGGNEGTKYYFSSGIGKLDGTLIGSGIKKYSLLSNIEQKINSRFTVGLNLNLSYSDGLTSADGSRYGSPILGYIATAPIQSPYKPDGSLYNGRESGWYGLTGDNFLYNTQYNFNSNKNFRTLGRLYGDLKIFDWLKLSENLSVDWINAKQKLYQDARTSDGFGQNGSLAASSIDNKLYTTQTSLSGSYAPNSDHSLTYLAMLEYSFKENAGISASGKSIIANDRFRSLNAAILPVSVGGSTSTQAILSYIGNATYSYQSKYNLNVSLRRDEASNFKNNKAETFYAVGGAWRIINEDFMKDQKVLSNAKLRASYGTSGNLSGLLDFVSYTLWTPVNYNDNPGLAPFQLGNDDLRWEKTKSFDLGLELGFLNNRISLEADYYSKKTNQQLFSLPISSTSGFTTMPVNIGQVQNRGFELALNTVNIEGVVNWKTNFNVSFSKNKVNETKDGQDLVTGQNITRVGFPVGSWYMREWAGVDPANGDPLWFKADGTTTNNYNLAERRIIGQALPKYTFGLTNIVNYKDLELSFLFYGATGNMIYNQTRSFVENTAYINSGFNHSVEAGEDFWQKPGDNVSRPKPIAGGNKNESSASSRFLEKGDYLRLKNVRLSYSLPSGILGKTGIKKITFFGQGENLVTWTGYTGVDPETDATGNEFFKYPVGKIYTFGLNATF</sequence>
<evidence type="ECO:0000256" key="1">
    <source>
        <dbReference type="ARBA" id="ARBA00004571"/>
    </source>
</evidence>
<dbReference type="InterPro" id="IPR036942">
    <property type="entry name" value="Beta-barrel_TonB_sf"/>
</dbReference>
<keyword evidence="14" id="KW-0675">Receptor</keyword>
<feature type="domain" description="TonB-dependent receptor-like beta-barrel" evidence="12">
    <location>
        <begin position="395"/>
        <end position="965"/>
    </location>
</feature>
<dbReference type="InterPro" id="IPR012910">
    <property type="entry name" value="Plug_dom"/>
</dbReference>
<evidence type="ECO:0000259" key="12">
    <source>
        <dbReference type="Pfam" id="PF00593"/>
    </source>
</evidence>
<comment type="subcellular location">
    <subcellularLocation>
        <location evidence="1 8">Cell outer membrane</location>
        <topology evidence="1 8">Multi-pass membrane protein</topology>
    </subcellularLocation>
</comment>
<protein>
    <submittedName>
        <fullName evidence="14">TonB-dependent receptor</fullName>
    </submittedName>
</protein>
<evidence type="ECO:0000256" key="5">
    <source>
        <dbReference type="ARBA" id="ARBA00023077"/>
    </source>
</evidence>
<dbReference type="InterPro" id="IPR008969">
    <property type="entry name" value="CarboxyPept-like_regulatory"/>
</dbReference>
<keyword evidence="3 8" id="KW-1134">Transmembrane beta strand</keyword>
<proteinExistence type="inferred from homology"/>
<evidence type="ECO:0000256" key="11">
    <source>
        <dbReference type="SAM" id="SignalP"/>
    </source>
</evidence>
<dbReference type="Gene3D" id="2.170.130.10">
    <property type="entry name" value="TonB-dependent receptor, plug domain"/>
    <property type="match status" value="1"/>
</dbReference>
<dbReference type="InterPro" id="IPR037066">
    <property type="entry name" value="Plug_dom_sf"/>
</dbReference>
<dbReference type="InterPro" id="IPR039426">
    <property type="entry name" value="TonB-dep_rcpt-like"/>
</dbReference>
<keyword evidence="15" id="KW-1185">Reference proteome</keyword>
<evidence type="ECO:0000256" key="4">
    <source>
        <dbReference type="ARBA" id="ARBA00022692"/>
    </source>
</evidence>
<dbReference type="NCBIfam" id="TIGR04057">
    <property type="entry name" value="SusC_RagA_signa"/>
    <property type="match status" value="1"/>
</dbReference>
<evidence type="ECO:0000259" key="13">
    <source>
        <dbReference type="Pfam" id="PF07715"/>
    </source>
</evidence>
<evidence type="ECO:0000256" key="3">
    <source>
        <dbReference type="ARBA" id="ARBA00022452"/>
    </source>
</evidence>
<dbReference type="RefSeq" id="WP_344850875.1">
    <property type="nucleotide sequence ID" value="NZ_BAABBY010000003.1"/>
</dbReference>
<dbReference type="Gene3D" id="2.40.170.20">
    <property type="entry name" value="TonB-dependent receptor, beta-barrel domain"/>
    <property type="match status" value="1"/>
</dbReference>
<evidence type="ECO:0000256" key="10">
    <source>
        <dbReference type="SAM" id="MobiDB-lite"/>
    </source>
</evidence>
<evidence type="ECO:0000256" key="6">
    <source>
        <dbReference type="ARBA" id="ARBA00023136"/>
    </source>
</evidence>
<keyword evidence="11" id="KW-0732">Signal</keyword>
<dbReference type="PROSITE" id="PS52016">
    <property type="entry name" value="TONB_DEPENDENT_REC_3"/>
    <property type="match status" value="1"/>
</dbReference>
<accession>A0ABP8BA91</accession>
<comment type="similarity">
    <text evidence="8 9">Belongs to the TonB-dependent receptor family.</text>
</comment>
<keyword evidence="5 9" id="KW-0798">TonB box</keyword>
<evidence type="ECO:0000256" key="7">
    <source>
        <dbReference type="ARBA" id="ARBA00023237"/>
    </source>
</evidence>
<reference evidence="15" key="1">
    <citation type="journal article" date="2019" name="Int. J. Syst. Evol. Microbiol.">
        <title>The Global Catalogue of Microorganisms (GCM) 10K type strain sequencing project: providing services to taxonomists for standard genome sequencing and annotation.</title>
        <authorList>
            <consortium name="The Broad Institute Genomics Platform"/>
            <consortium name="The Broad Institute Genome Sequencing Center for Infectious Disease"/>
            <person name="Wu L."/>
            <person name="Ma J."/>
        </authorList>
    </citation>
    <scope>NUCLEOTIDE SEQUENCE [LARGE SCALE GENOMIC DNA]</scope>
    <source>
        <strain evidence="15">JCM 17626</strain>
    </source>
</reference>
<dbReference type="Proteomes" id="UP001501772">
    <property type="component" value="Unassembled WGS sequence"/>
</dbReference>
<feature type="chain" id="PRO_5047163930" evidence="11">
    <location>
        <begin position="21"/>
        <end position="1002"/>
    </location>
</feature>
<feature type="signal peptide" evidence="11">
    <location>
        <begin position="1"/>
        <end position="20"/>
    </location>
</feature>
<dbReference type="Gene3D" id="2.60.40.1120">
    <property type="entry name" value="Carboxypeptidase-like, regulatory domain"/>
    <property type="match status" value="1"/>
</dbReference>
<keyword evidence="6 8" id="KW-0472">Membrane</keyword>
<keyword evidence="2 8" id="KW-0813">Transport</keyword>
<feature type="region of interest" description="Disordered" evidence="10">
    <location>
        <begin position="902"/>
        <end position="921"/>
    </location>
</feature>
<dbReference type="Pfam" id="PF07715">
    <property type="entry name" value="Plug"/>
    <property type="match status" value="1"/>
</dbReference>
<evidence type="ECO:0000313" key="15">
    <source>
        <dbReference type="Proteomes" id="UP001501772"/>
    </source>
</evidence>
<feature type="domain" description="TonB-dependent receptor plug" evidence="13">
    <location>
        <begin position="115"/>
        <end position="243"/>
    </location>
</feature>
<dbReference type="InterPro" id="IPR023997">
    <property type="entry name" value="TonB-dep_OMP_SusC/RagA_CS"/>
</dbReference>
<dbReference type="SUPFAM" id="SSF49464">
    <property type="entry name" value="Carboxypeptidase regulatory domain-like"/>
    <property type="match status" value="1"/>
</dbReference>
<dbReference type="InterPro" id="IPR023996">
    <property type="entry name" value="TonB-dep_OMP_SusC/RagA"/>
</dbReference>
<gene>
    <name evidence="14" type="ORF">GCM10022289_15510</name>
</gene>
<keyword evidence="7 8" id="KW-0998">Cell outer membrane</keyword>
<evidence type="ECO:0000256" key="2">
    <source>
        <dbReference type="ARBA" id="ARBA00022448"/>
    </source>
</evidence>
<dbReference type="EMBL" id="BAABBY010000003">
    <property type="protein sequence ID" value="GAA4201698.1"/>
    <property type="molecule type" value="Genomic_DNA"/>
</dbReference>
<evidence type="ECO:0000256" key="8">
    <source>
        <dbReference type="PROSITE-ProRule" id="PRU01360"/>
    </source>
</evidence>
<dbReference type="InterPro" id="IPR000531">
    <property type="entry name" value="Beta-barrel_TonB"/>
</dbReference>
<evidence type="ECO:0000313" key="14">
    <source>
        <dbReference type="EMBL" id="GAA4201698.1"/>
    </source>
</evidence>
<dbReference type="SUPFAM" id="SSF56935">
    <property type="entry name" value="Porins"/>
    <property type="match status" value="1"/>
</dbReference>
<organism evidence="14 15">
    <name type="scientific">Pedobacter jeongneungensis</name>
    <dbReference type="NCBI Taxonomy" id="947309"/>
    <lineage>
        <taxon>Bacteria</taxon>
        <taxon>Pseudomonadati</taxon>
        <taxon>Bacteroidota</taxon>
        <taxon>Sphingobacteriia</taxon>
        <taxon>Sphingobacteriales</taxon>
        <taxon>Sphingobacteriaceae</taxon>
        <taxon>Pedobacter</taxon>
    </lineage>
</organism>
<keyword evidence="4 8" id="KW-0812">Transmembrane</keyword>